<dbReference type="InterPro" id="IPR012312">
    <property type="entry name" value="Hemerythrin-like"/>
</dbReference>
<dbReference type="RefSeq" id="WP_207396233.1">
    <property type="nucleotide sequence ID" value="NZ_JABRWO010000004.1"/>
</dbReference>
<dbReference type="Proteomes" id="UP000551616">
    <property type="component" value="Unassembled WGS sequence"/>
</dbReference>
<evidence type="ECO:0000313" key="3">
    <source>
        <dbReference type="Proteomes" id="UP000551616"/>
    </source>
</evidence>
<proteinExistence type="predicted"/>
<organism evidence="2 3">
    <name type="scientific">Bremerella alba</name>
    <dbReference type="NCBI Taxonomy" id="980252"/>
    <lineage>
        <taxon>Bacteria</taxon>
        <taxon>Pseudomonadati</taxon>
        <taxon>Planctomycetota</taxon>
        <taxon>Planctomycetia</taxon>
        <taxon>Pirellulales</taxon>
        <taxon>Pirellulaceae</taxon>
        <taxon>Bremerella</taxon>
    </lineage>
</organism>
<dbReference type="Gene3D" id="1.20.120.520">
    <property type="entry name" value="nmb1532 protein domain like"/>
    <property type="match status" value="1"/>
</dbReference>
<comment type="caution">
    <text evidence="2">The sequence shown here is derived from an EMBL/GenBank/DDBJ whole genome shotgun (WGS) entry which is preliminary data.</text>
</comment>
<sequence length="148" mass="17247">MSSDSYLTGGNQPFYLHFTFEHEGLDCATHDLQRSLRDSQKPISKAELSKRLTQFRDLMAKHFHEEEEGCFDEICAQHPHMCPATRQMELSHRLLLTQLDKLSRDLESHSLTDEWKDQFDAFAADLNKHKKEELAFVRRGLQLAEEDA</sequence>
<keyword evidence="3" id="KW-1185">Reference proteome</keyword>
<evidence type="ECO:0000259" key="1">
    <source>
        <dbReference type="Pfam" id="PF01814"/>
    </source>
</evidence>
<protein>
    <recommendedName>
        <fullName evidence="1">Hemerythrin-like domain-containing protein</fullName>
    </recommendedName>
</protein>
<evidence type="ECO:0000313" key="2">
    <source>
        <dbReference type="EMBL" id="MBA2114781.1"/>
    </source>
</evidence>
<feature type="domain" description="Hemerythrin-like" evidence="1">
    <location>
        <begin position="20"/>
        <end position="133"/>
    </location>
</feature>
<dbReference type="AlphaFoldDB" id="A0A7V8V4K9"/>
<reference evidence="2 3" key="1">
    <citation type="submission" date="2020-05" db="EMBL/GenBank/DDBJ databases">
        <title>Bremerella alba sp. nov., a novel planctomycete isolated from the surface of the macroalga Fucus spiralis.</title>
        <authorList>
            <person name="Godinho O."/>
            <person name="Botelho R."/>
            <person name="Albuquerque L."/>
            <person name="Wiegand S."/>
            <person name="Da Costa M.S."/>
            <person name="Lobo-Da-Cunha A."/>
            <person name="Jogler C."/>
            <person name="Lage O.M."/>
        </authorList>
    </citation>
    <scope>NUCLEOTIDE SEQUENCE [LARGE SCALE GENOMIC DNA]</scope>
    <source>
        <strain evidence="2 3">FF15</strain>
    </source>
</reference>
<name>A0A7V8V4K9_9BACT</name>
<accession>A0A7V8V4K9</accession>
<gene>
    <name evidence="2" type="ORF">HOV93_19480</name>
</gene>
<dbReference type="EMBL" id="JABRWO010000004">
    <property type="protein sequence ID" value="MBA2114781.1"/>
    <property type="molecule type" value="Genomic_DNA"/>
</dbReference>
<dbReference type="Pfam" id="PF01814">
    <property type="entry name" value="Hemerythrin"/>
    <property type="match status" value="1"/>
</dbReference>